<keyword evidence="3" id="KW-1185">Reference proteome</keyword>
<evidence type="ECO:0000313" key="3">
    <source>
        <dbReference type="Proteomes" id="UP001501057"/>
    </source>
</evidence>
<dbReference type="Proteomes" id="UP001501057">
    <property type="component" value="Unassembled WGS sequence"/>
</dbReference>
<reference evidence="3" key="1">
    <citation type="journal article" date="2019" name="Int. J. Syst. Evol. Microbiol.">
        <title>The Global Catalogue of Microorganisms (GCM) 10K type strain sequencing project: providing services to taxonomists for standard genome sequencing and annotation.</title>
        <authorList>
            <consortium name="The Broad Institute Genomics Platform"/>
            <consortium name="The Broad Institute Genome Sequencing Center for Infectious Disease"/>
            <person name="Wu L."/>
            <person name="Ma J."/>
        </authorList>
    </citation>
    <scope>NUCLEOTIDE SEQUENCE [LARGE SCALE GENOMIC DNA]</scope>
    <source>
        <strain evidence="3">JCM 13518</strain>
    </source>
</reference>
<proteinExistence type="predicted"/>
<evidence type="ECO:0000313" key="2">
    <source>
        <dbReference type="EMBL" id="GAA1735967.1"/>
    </source>
</evidence>
<feature type="region of interest" description="Disordered" evidence="1">
    <location>
        <begin position="1"/>
        <end position="82"/>
    </location>
</feature>
<dbReference type="EMBL" id="BAAAME010000003">
    <property type="protein sequence ID" value="GAA1735967.1"/>
    <property type="molecule type" value="Genomic_DNA"/>
</dbReference>
<sequence>MAQAATAEPGVDHELDRRVTDRDRRGDQLGPRLDAHVDSRILARSERQPGGLVERLDPVELRRPPRQRGQILIAHRAASEEE</sequence>
<feature type="compositionally biased region" description="Basic and acidic residues" evidence="1">
    <location>
        <begin position="54"/>
        <end position="63"/>
    </location>
</feature>
<feature type="compositionally biased region" description="Basic and acidic residues" evidence="1">
    <location>
        <begin position="10"/>
        <end position="47"/>
    </location>
</feature>
<name>A0ABP4VUR0_9ACTN</name>
<protein>
    <submittedName>
        <fullName evidence="2">Uncharacterized protein</fullName>
    </submittedName>
</protein>
<organism evidence="2 3">
    <name type="scientific">Aeromicrobium alkaliterrae</name>
    <dbReference type="NCBI Taxonomy" id="302168"/>
    <lineage>
        <taxon>Bacteria</taxon>
        <taxon>Bacillati</taxon>
        <taxon>Actinomycetota</taxon>
        <taxon>Actinomycetes</taxon>
        <taxon>Propionibacteriales</taxon>
        <taxon>Nocardioidaceae</taxon>
        <taxon>Aeromicrobium</taxon>
    </lineage>
</organism>
<gene>
    <name evidence="2" type="ORF">GCM10009710_15490</name>
</gene>
<evidence type="ECO:0000256" key="1">
    <source>
        <dbReference type="SAM" id="MobiDB-lite"/>
    </source>
</evidence>
<accession>A0ABP4VUR0</accession>
<comment type="caution">
    <text evidence="2">The sequence shown here is derived from an EMBL/GenBank/DDBJ whole genome shotgun (WGS) entry which is preliminary data.</text>
</comment>